<proteinExistence type="predicted"/>
<dbReference type="EMBL" id="ML121538">
    <property type="protein sequence ID" value="RPB25321.1"/>
    <property type="molecule type" value="Genomic_DNA"/>
</dbReference>
<keyword evidence="1" id="KW-0812">Transmembrane</keyword>
<accession>A0A3N4LXB9</accession>
<organism evidence="2 3">
    <name type="scientific">Terfezia boudieri ATCC MYA-4762</name>
    <dbReference type="NCBI Taxonomy" id="1051890"/>
    <lineage>
        <taxon>Eukaryota</taxon>
        <taxon>Fungi</taxon>
        <taxon>Dikarya</taxon>
        <taxon>Ascomycota</taxon>
        <taxon>Pezizomycotina</taxon>
        <taxon>Pezizomycetes</taxon>
        <taxon>Pezizales</taxon>
        <taxon>Pezizaceae</taxon>
        <taxon>Terfezia</taxon>
    </lineage>
</organism>
<evidence type="ECO:0000313" key="2">
    <source>
        <dbReference type="EMBL" id="RPB25321.1"/>
    </source>
</evidence>
<dbReference type="OrthoDB" id="3210850at2759"/>
<protein>
    <recommendedName>
        <fullName evidence="4">G-protein coupled receptors family 1 profile domain-containing protein</fullName>
    </recommendedName>
</protein>
<reference evidence="2 3" key="1">
    <citation type="journal article" date="2018" name="Nat. Ecol. Evol.">
        <title>Pezizomycetes genomes reveal the molecular basis of ectomycorrhizal truffle lifestyle.</title>
        <authorList>
            <person name="Murat C."/>
            <person name="Payen T."/>
            <person name="Noel B."/>
            <person name="Kuo A."/>
            <person name="Morin E."/>
            <person name="Chen J."/>
            <person name="Kohler A."/>
            <person name="Krizsan K."/>
            <person name="Balestrini R."/>
            <person name="Da Silva C."/>
            <person name="Montanini B."/>
            <person name="Hainaut M."/>
            <person name="Levati E."/>
            <person name="Barry K.W."/>
            <person name="Belfiori B."/>
            <person name="Cichocki N."/>
            <person name="Clum A."/>
            <person name="Dockter R.B."/>
            <person name="Fauchery L."/>
            <person name="Guy J."/>
            <person name="Iotti M."/>
            <person name="Le Tacon F."/>
            <person name="Lindquist E.A."/>
            <person name="Lipzen A."/>
            <person name="Malagnac F."/>
            <person name="Mello A."/>
            <person name="Molinier V."/>
            <person name="Miyauchi S."/>
            <person name="Poulain J."/>
            <person name="Riccioni C."/>
            <person name="Rubini A."/>
            <person name="Sitrit Y."/>
            <person name="Splivallo R."/>
            <person name="Traeger S."/>
            <person name="Wang M."/>
            <person name="Zifcakova L."/>
            <person name="Wipf D."/>
            <person name="Zambonelli A."/>
            <person name="Paolocci F."/>
            <person name="Nowrousian M."/>
            <person name="Ottonello S."/>
            <person name="Baldrian P."/>
            <person name="Spatafora J.W."/>
            <person name="Henrissat B."/>
            <person name="Nagy L.G."/>
            <person name="Aury J.M."/>
            <person name="Wincker P."/>
            <person name="Grigoriev I.V."/>
            <person name="Bonfante P."/>
            <person name="Martin F.M."/>
        </authorList>
    </citation>
    <scope>NUCLEOTIDE SEQUENCE [LARGE SCALE GENOMIC DNA]</scope>
    <source>
        <strain evidence="2 3">ATCC MYA-4762</strain>
    </source>
</reference>
<dbReference type="AlphaFoldDB" id="A0A3N4LXB9"/>
<gene>
    <name evidence="2" type="ORF">L211DRAFT_759234</name>
</gene>
<feature type="non-terminal residue" evidence="2">
    <location>
        <position position="1"/>
    </location>
</feature>
<name>A0A3N4LXB9_9PEZI</name>
<evidence type="ECO:0000313" key="3">
    <source>
        <dbReference type="Proteomes" id="UP000267821"/>
    </source>
</evidence>
<keyword evidence="3" id="KW-1185">Reference proteome</keyword>
<feature type="transmembrane region" description="Helical" evidence="1">
    <location>
        <begin position="93"/>
        <end position="117"/>
    </location>
</feature>
<sequence>VPASSMALEPLHNSQGKTPLAGFIFSIVLAMTAISVLSFCIARRGRALHQLSSLPLARWLILCVYADSWTFVFSSTILQSSLGLDSSHDACDAAILLCLVCYLTSKILYFFLVEKWIIRGSRKPRHRDVLYLFNSIGMLVPYCIVISLTFVFRRADISTGECRIGLRLPANVPLLAFDICINVYLTALFLQPLKQMYSYKGAKGGLRTMAKRTFIGSALTLLTTVSNLTAVLILKGREPGWICFACCNADVLFSALVLHWVTHVDTE</sequence>
<keyword evidence="1" id="KW-1133">Transmembrane helix</keyword>
<feature type="transmembrane region" description="Helical" evidence="1">
    <location>
        <begin position="214"/>
        <end position="233"/>
    </location>
</feature>
<evidence type="ECO:0008006" key="4">
    <source>
        <dbReference type="Google" id="ProtNLM"/>
    </source>
</evidence>
<feature type="transmembrane region" description="Helical" evidence="1">
    <location>
        <begin position="54"/>
        <end position="73"/>
    </location>
</feature>
<evidence type="ECO:0000256" key="1">
    <source>
        <dbReference type="SAM" id="Phobius"/>
    </source>
</evidence>
<feature type="transmembrane region" description="Helical" evidence="1">
    <location>
        <begin position="239"/>
        <end position="261"/>
    </location>
</feature>
<dbReference type="PANTHER" id="PTHR38848">
    <property type="entry name" value="G-PROTEIN COUPLED RECEPTORS FAMILY 3 PROFILE DOMAIN-CONTAINING PROTEIN"/>
    <property type="match status" value="1"/>
</dbReference>
<feature type="non-terminal residue" evidence="2">
    <location>
        <position position="267"/>
    </location>
</feature>
<keyword evidence="1" id="KW-0472">Membrane</keyword>
<feature type="transmembrane region" description="Helical" evidence="1">
    <location>
        <begin position="172"/>
        <end position="193"/>
    </location>
</feature>
<feature type="transmembrane region" description="Helical" evidence="1">
    <location>
        <begin position="20"/>
        <end position="42"/>
    </location>
</feature>
<feature type="transmembrane region" description="Helical" evidence="1">
    <location>
        <begin position="129"/>
        <end position="152"/>
    </location>
</feature>
<dbReference type="Proteomes" id="UP000267821">
    <property type="component" value="Unassembled WGS sequence"/>
</dbReference>
<dbReference type="PANTHER" id="PTHR38848:SF3">
    <property type="entry name" value="G-PROTEIN COUPLED RECEPTORS FAMILY 3 PROFILE DOMAIN-CONTAINING PROTEIN"/>
    <property type="match status" value="1"/>
</dbReference>
<dbReference type="InParanoid" id="A0A3N4LXB9"/>